<evidence type="ECO:0008006" key="4">
    <source>
        <dbReference type="Google" id="ProtNLM"/>
    </source>
</evidence>
<dbReference type="AlphaFoldDB" id="A0A3E2HN85"/>
<name>A0A3E2HN85_SCYLI</name>
<keyword evidence="3" id="KW-1185">Reference proteome</keyword>
<gene>
    <name evidence="2" type="ORF">B7463_g1553</name>
</gene>
<sequence length="393" mass="44426">MSFGFSVGDFIAAGDLAYRVWFQCQAASEDYNELGELCHEINIAVGTCQPLDPHSVLRRQSIETITRLSANCHITLKRLEAILHDHQDMRGLHGLGRKLGFVMSKKEIENIKSRLQLHLSTINTFLNNVQVDTLNLTVRLLFKGFQNQLGNPTEEDIRAIINSPDKLNDLFKEVQSDNKTLNTGLDEDKDAIRQKLEEAMKTGRDDGHDTSEQREIPSPVTTADFNSPRDSAVMPAKPKSSRYDPYSINWYRMGGSEFLIPIRNNIPNFILPIESAVMTYSKNEQWLSRLPEGCFHHNGFPFDLDDDLSGLLASKLIGSKGHIATLTNEDIDASLPENWTWFEITDELGITRQVYQDTVTEEESTVHPARFLCQGDSPTSHVLPPGWQRRLDS</sequence>
<organism evidence="2 3">
    <name type="scientific">Scytalidium lignicola</name>
    <name type="common">Hyphomycete</name>
    <dbReference type="NCBI Taxonomy" id="5539"/>
    <lineage>
        <taxon>Eukaryota</taxon>
        <taxon>Fungi</taxon>
        <taxon>Dikarya</taxon>
        <taxon>Ascomycota</taxon>
        <taxon>Pezizomycotina</taxon>
        <taxon>Leotiomycetes</taxon>
        <taxon>Leotiomycetes incertae sedis</taxon>
        <taxon>Scytalidium</taxon>
    </lineage>
</organism>
<feature type="region of interest" description="Disordered" evidence="1">
    <location>
        <begin position="200"/>
        <end position="238"/>
    </location>
</feature>
<proteinExistence type="predicted"/>
<reference evidence="2 3" key="1">
    <citation type="submission" date="2018-05" db="EMBL/GenBank/DDBJ databases">
        <title>Draft genome sequence of Scytalidium lignicola DSM 105466, a ubiquitous saprotrophic fungus.</title>
        <authorList>
            <person name="Buettner E."/>
            <person name="Gebauer A.M."/>
            <person name="Hofrichter M."/>
            <person name="Liers C."/>
            <person name="Kellner H."/>
        </authorList>
    </citation>
    <scope>NUCLEOTIDE SEQUENCE [LARGE SCALE GENOMIC DNA]</scope>
    <source>
        <strain evidence="2 3">DSM 105466</strain>
    </source>
</reference>
<feature type="compositionally biased region" description="Basic and acidic residues" evidence="1">
    <location>
        <begin position="200"/>
        <end position="215"/>
    </location>
</feature>
<dbReference type="EMBL" id="NCSJ02000016">
    <property type="protein sequence ID" value="RFU34808.1"/>
    <property type="molecule type" value="Genomic_DNA"/>
</dbReference>
<feature type="compositionally biased region" description="Polar residues" evidence="1">
    <location>
        <begin position="219"/>
        <end position="229"/>
    </location>
</feature>
<evidence type="ECO:0000313" key="2">
    <source>
        <dbReference type="EMBL" id="RFU34808.1"/>
    </source>
</evidence>
<evidence type="ECO:0000256" key="1">
    <source>
        <dbReference type="SAM" id="MobiDB-lite"/>
    </source>
</evidence>
<feature type="non-terminal residue" evidence="2">
    <location>
        <position position="1"/>
    </location>
</feature>
<accession>A0A3E2HN85</accession>
<protein>
    <recommendedName>
        <fullName evidence="4">Fungal N-terminal domain-containing protein</fullName>
    </recommendedName>
</protein>
<dbReference type="Proteomes" id="UP000258309">
    <property type="component" value="Unassembled WGS sequence"/>
</dbReference>
<dbReference type="OrthoDB" id="7464126at2759"/>
<evidence type="ECO:0000313" key="3">
    <source>
        <dbReference type="Proteomes" id="UP000258309"/>
    </source>
</evidence>
<comment type="caution">
    <text evidence="2">The sequence shown here is derived from an EMBL/GenBank/DDBJ whole genome shotgun (WGS) entry which is preliminary data.</text>
</comment>
<feature type="non-terminal residue" evidence="2">
    <location>
        <position position="393"/>
    </location>
</feature>